<dbReference type="RefSeq" id="WP_143728487.1">
    <property type="nucleotide sequence ID" value="NZ_FSQT01000002.1"/>
</dbReference>
<dbReference type="STRING" id="709881.SAMN04489832_4585"/>
<organism evidence="2 3">
    <name type="scientific">Micromonospora cremea</name>
    <dbReference type="NCBI Taxonomy" id="709881"/>
    <lineage>
        <taxon>Bacteria</taxon>
        <taxon>Bacillati</taxon>
        <taxon>Actinomycetota</taxon>
        <taxon>Actinomycetes</taxon>
        <taxon>Micromonosporales</taxon>
        <taxon>Micromonosporaceae</taxon>
        <taxon>Micromonospora</taxon>
    </lineage>
</organism>
<evidence type="ECO:0000313" key="2">
    <source>
        <dbReference type="EMBL" id="SIN26334.1"/>
    </source>
</evidence>
<evidence type="ECO:0000256" key="1">
    <source>
        <dbReference type="SAM" id="MobiDB-lite"/>
    </source>
</evidence>
<feature type="region of interest" description="Disordered" evidence="1">
    <location>
        <begin position="116"/>
        <end position="143"/>
    </location>
</feature>
<reference evidence="3" key="1">
    <citation type="submission" date="2016-12" db="EMBL/GenBank/DDBJ databases">
        <authorList>
            <person name="Varghese N."/>
            <person name="Submissions S."/>
        </authorList>
    </citation>
    <scope>NUCLEOTIDE SEQUENCE [LARGE SCALE GENOMIC DNA]</scope>
    <source>
        <strain evidence="3">DSM 45599</strain>
    </source>
</reference>
<name>A0A1N5ZX42_9ACTN</name>
<sequence>MFDMLFLTSGGPHYWAELRLPGDAPPRVLAKLERRGDRYECTRLIIDGELDSQMLRKIPMARIEAMATMKATEEFLLADIPPSVRPSLLQQPVLLDNEFGAIDDVLDVHLSRTKELVGSQPSGGATGHRRETLSRPDGTDPEGFSRRVAEAYAEAASATRAPATVLAEEADVPVTTVHRWIREARQRGLLPPARKGRAG</sequence>
<keyword evidence="3" id="KW-1185">Reference proteome</keyword>
<dbReference type="AlphaFoldDB" id="A0A1N5ZX42"/>
<dbReference type="OrthoDB" id="4626621at2"/>
<feature type="compositionally biased region" description="Basic and acidic residues" evidence="1">
    <location>
        <begin position="128"/>
        <end position="143"/>
    </location>
</feature>
<dbReference type="Proteomes" id="UP000185124">
    <property type="component" value="Unassembled WGS sequence"/>
</dbReference>
<evidence type="ECO:0000313" key="3">
    <source>
        <dbReference type="Proteomes" id="UP000185124"/>
    </source>
</evidence>
<dbReference type="EMBL" id="FSQT01000002">
    <property type="protein sequence ID" value="SIN26334.1"/>
    <property type="molecule type" value="Genomic_DNA"/>
</dbReference>
<protein>
    <submittedName>
        <fullName evidence="2">Uncharacterized protein</fullName>
    </submittedName>
</protein>
<accession>A0A1N5ZX42</accession>
<gene>
    <name evidence="2" type="ORF">SAMN04489832_4585</name>
</gene>
<proteinExistence type="predicted"/>